<dbReference type="AlphaFoldDB" id="E7G6U9"/>
<feature type="transmembrane region" description="Helical" evidence="1">
    <location>
        <begin position="106"/>
        <end position="129"/>
    </location>
</feature>
<feature type="transmembrane region" description="Helical" evidence="1">
    <location>
        <begin position="192"/>
        <end position="213"/>
    </location>
</feature>
<evidence type="ECO:0000256" key="1">
    <source>
        <dbReference type="SAM" id="Phobius"/>
    </source>
</evidence>
<dbReference type="STRING" id="100884.GCA_000269565_01226"/>
<feature type="transmembrane region" description="Helical" evidence="1">
    <location>
        <begin position="517"/>
        <end position="541"/>
    </location>
</feature>
<keyword evidence="1" id="KW-0472">Membrane</keyword>
<sequence>MTSALSFPVTSFLIMLSMMVLVSSMILEEKEKKLFAIIKITSQGQYPTMLAKCFVMIIMVGVITTMMMVGQLVYSSVIYGLGDLSRSVQSLSQYSQCPFSLSVQQFIGLFILMKCLAASFIGLIMLLIAILSKNKLFAIIISLVIIIIEYLLYLFIPSLNSLYLFKYFNLISVLQTDSFFQVYRNVSCFKNLISLQMLILIGLLSLFIIFIIIDTFVYHYKRNMNIELVELPQFKNFQSQSLSLIKQESYKIFFIQKVFLLCILCILIQCYQYQHISIYMDNDEKIYQQYMKRLEGPLTNEKEQWILQEQKHYQDLNQQLATISKKREQGSLTQTQANAMQEQINEQLRGEQVFQRVFEQYEDIQNNPQKQFVYPVAYQKYFIDINWLFMPTLLLCIFTIIGLSQVITYEYQNQMHKITQTSYRGNHYILNIKLSLSIGIGILFLIIVLTPPFVLLQQTYGFSSLLAPAMSIQNFLLFPSWVSIGMICMMSLILKVYVVFIIIIGIFAIGIKVRNHLLTLFMSICLFLLPLLFAYGGYHFIDFISLYPLLFHGQFVSNIEGLLQILFSFIGYGILAVVSLKYIYTHYKSIH</sequence>
<name>E7G6U9_9FIRM</name>
<feature type="transmembrane region" description="Helical" evidence="1">
    <location>
        <begin position="136"/>
        <end position="156"/>
    </location>
</feature>
<feature type="transmembrane region" description="Helical" evidence="1">
    <location>
        <begin position="387"/>
        <end position="408"/>
    </location>
</feature>
<protein>
    <submittedName>
        <fullName evidence="2">Uncharacterized protein</fullName>
    </submittedName>
</protein>
<accession>E7G6U9</accession>
<dbReference type="Proteomes" id="UP000003157">
    <property type="component" value="Unassembled WGS sequence"/>
</dbReference>
<keyword evidence="3" id="KW-1185">Reference proteome</keyword>
<feature type="transmembrane region" description="Helical" evidence="1">
    <location>
        <begin position="484"/>
        <end position="510"/>
    </location>
</feature>
<feature type="transmembrane region" description="Helical" evidence="1">
    <location>
        <begin position="428"/>
        <end position="448"/>
    </location>
</feature>
<dbReference type="eggNOG" id="ENOG502ZBST">
    <property type="taxonomic scope" value="Bacteria"/>
</dbReference>
<comment type="caution">
    <text evidence="2">The sequence shown here is derived from an EMBL/GenBank/DDBJ whole genome shotgun (WGS) entry which is preliminary data.</text>
</comment>
<dbReference type="HOGENOM" id="CLU_461333_0_0_9"/>
<feature type="transmembrane region" description="Helical" evidence="1">
    <location>
        <begin position="49"/>
        <end position="74"/>
    </location>
</feature>
<feature type="transmembrane region" description="Helical" evidence="1">
    <location>
        <begin position="252"/>
        <end position="271"/>
    </location>
</feature>
<evidence type="ECO:0000313" key="3">
    <source>
        <dbReference type="Proteomes" id="UP000003157"/>
    </source>
</evidence>
<keyword evidence="1" id="KW-0812">Transmembrane</keyword>
<feature type="transmembrane region" description="Helical" evidence="1">
    <location>
        <begin position="561"/>
        <end position="584"/>
    </location>
</feature>
<feature type="transmembrane region" description="Helical" evidence="1">
    <location>
        <begin position="6"/>
        <end position="28"/>
    </location>
</feature>
<gene>
    <name evidence="2" type="ORF">HMPREF9488_00487</name>
</gene>
<proteinExistence type="predicted"/>
<organism evidence="2 3">
    <name type="scientific">Coprobacillus cateniformis</name>
    <dbReference type="NCBI Taxonomy" id="100884"/>
    <lineage>
        <taxon>Bacteria</taxon>
        <taxon>Bacillati</taxon>
        <taxon>Bacillota</taxon>
        <taxon>Erysipelotrichia</taxon>
        <taxon>Erysipelotrichales</taxon>
        <taxon>Coprobacillaceae</taxon>
        <taxon>Coprobacillus</taxon>
    </lineage>
</organism>
<reference evidence="2 3" key="1">
    <citation type="submission" date="2010-12" db="EMBL/GenBank/DDBJ databases">
        <title>The Genome Sequence of Coprobacillus sp. strain 29_1.</title>
        <authorList>
            <consortium name="The Broad Institute Genome Sequencing Platform"/>
            <person name="Earl A."/>
            <person name="Ward D."/>
            <person name="Feldgarden M."/>
            <person name="Gevers D."/>
            <person name="Daigneault M."/>
            <person name="Sibley C.D."/>
            <person name="White A."/>
            <person name="Strauss J."/>
            <person name="Allen-Vercoe E."/>
            <person name="Young S.K."/>
            <person name="Zeng Q."/>
            <person name="Gargeya S."/>
            <person name="Fitzgerald M."/>
            <person name="Haas B."/>
            <person name="Abouelleil A."/>
            <person name="Alvarado L."/>
            <person name="Arachchi H.M."/>
            <person name="Berlin A."/>
            <person name="Brown A."/>
            <person name="Chapman S.B."/>
            <person name="Chen Z."/>
            <person name="Dunbar C."/>
            <person name="Freedman E."/>
            <person name="Gearin G."/>
            <person name="Gellesch M."/>
            <person name="Goldberg J."/>
            <person name="Griggs A."/>
            <person name="Gujja S."/>
            <person name="Heilman E."/>
            <person name="Heiman D."/>
            <person name="Howarth C."/>
            <person name="Larson L."/>
            <person name="Lui A."/>
            <person name="MacDonald P.J.P."/>
            <person name="Mehta T."/>
            <person name="Montmayeur A."/>
            <person name="Murphy C."/>
            <person name="Neiman D."/>
            <person name="Pearson M."/>
            <person name="Priest M."/>
            <person name="Roberts A."/>
            <person name="Saif S."/>
            <person name="Shea T."/>
            <person name="Shenoy N."/>
            <person name="Sisk P."/>
            <person name="Stolte C."/>
            <person name="Sykes S."/>
            <person name="White J."/>
            <person name="Yandava C."/>
            <person name="Nusbaum C."/>
            <person name="Birren B."/>
        </authorList>
    </citation>
    <scope>NUCLEOTIDE SEQUENCE [LARGE SCALE GENOMIC DNA]</scope>
    <source>
        <strain evidence="2 3">29_1</strain>
    </source>
</reference>
<keyword evidence="1" id="KW-1133">Transmembrane helix</keyword>
<dbReference type="EMBL" id="ADKX01000007">
    <property type="protein sequence ID" value="EFW06255.1"/>
    <property type="molecule type" value="Genomic_DNA"/>
</dbReference>
<evidence type="ECO:0000313" key="2">
    <source>
        <dbReference type="EMBL" id="EFW06255.1"/>
    </source>
</evidence>